<reference evidence="1" key="2">
    <citation type="submission" date="2020-09" db="EMBL/GenBank/DDBJ databases">
        <authorList>
            <person name="Sun Q."/>
            <person name="Kim S."/>
        </authorList>
    </citation>
    <scope>NUCLEOTIDE SEQUENCE</scope>
    <source>
        <strain evidence="1">KCTC 32501</strain>
    </source>
</reference>
<dbReference type="Pfam" id="PF12279">
    <property type="entry name" value="DUF3619"/>
    <property type="match status" value="1"/>
</dbReference>
<dbReference type="Proteomes" id="UP000614287">
    <property type="component" value="Unassembled WGS sequence"/>
</dbReference>
<dbReference type="EMBL" id="BMZG01000001">
    <property type="protein sequence ID" value="GHA65297.1"/>
    <property type="molecule type" value="Genomic_DNA"/>
</dbReference>
<name>A0A8J3FYE9_9BURK</name>
<comment type="caution">
    <text evidence="1">The sequence shown here is derived from an EMBL/GenBank/DDBJ whole genome shotgun (WGS) entry which is preliminary data.</text>
</comment>
<evidence type="ECO:0000313" key="2">
    <source>
        <dbReference type="Proteomes" id="UP000614287"/>
    </source>
</evidence>
<sequence length="167" mass="18490">MNQHTLNLDAIRTATAIQLTRAHLNEAVDELPHHVTERLRAARVRALSQLNKPAVRIDTTANGLIGWLQRLPTFARTIVIAPALFLAIFASQRSLTQNNEQQMSSAMALMNTPTSEAVAPNIDAILNEEIPLQAYLDNDFNQFNQKIVQQPAHGHVQKTGFSHGNTP</sequence>
<protein>
    <recommendedName>
        <fullName evidence="3">DUF3619 family protein</fullName>
    </recommendedName>
</protein>
<evidence type="ECO:0008006" key="3">
    <source>
        <dbReference type="Google" id="ProtNLM"/>
    </source>
</evidence>
<reference evidence="1" key="1">
    <citation type="journal article" date="2014" name="Int. J. Syst. Evol. Microbiol.">
        <title>Complete genome sequence of Corynebacterium casei LMG S-19264T (=DSM 44701T), isolated from a smear-ripened cheese.</title>
        <authorList>
            <consortium name="US DOE Joint Genome Institute (JGI-PGF)"/>
            <person name="Walter F."/>
            <person name="Albersmeier A."/>
            <person name="Kalinowski J."/>
            <person name="Ruckert C."/>
        </authorList>
    </citation>
    <scope>NUCLEOTIDE SEQUENCE</scope>
    <source>
        <strain evidence="1">KCTC 32501</strain>
    </source>
</reference>
<evidence type="ECO:0000313" key="1">
    <source>
        <dbReference type="EMBL" id="GHA65297.1"/>
    </source>
</evidence>
<keyword evidence="2" id="KW-1185">Reference proteome</keyword>
<dbReference type="AlphaFoldDB" id="A0A8J3FYE9"/>
<organism evidence="1 2">
    <name type="scientific">Formosimonas limnophila</name>
    <dbReference type="NCBI Taxonomy" id="1384487"/>
    <lineage>
        <taxon>Bacteria</taxon>
        <taxon>Pseudomonadati</taxon>
        <taxon>Pseudomonadota</taxon>
        <taxon>Betaproteobacteria</taxon>
        <taxon>Burkholderiales</taxon>
        <taxon>Burkholderiaceae</taxon>
        <taxon>Formosimonas</taxon>
    </lineage>
</organism>
<proteinExistence type="predicted"/>
<dbReference type="RefSeq" id="WP_189490489.1">
    <property type="nucleotide sequence ID" value="NZ_BMZG01000001.1"/>
</dbReference>
<gene>
    <name evidence="1" type="ORF">GCM10009007_02270</name>
</gene>
<dbReference type="InterPro" id="IPR022064">
    <property type="entry name" value="DUF3619"/>
</dbReference>
<accession>A0A8J3FYE9</accession>